<dbReference type="PhylomeDB" id="E9G802"/>
<dbReference type="GO" id="GO:0005777">
    <property type="term" value="C:peroxisome"/>
    <property type="evidence" value="ECO:0000318"/>
    <property type="project" value="GO_Central"/>
</dbReference>
<dbReference type="PANTHER" id="PTHR11011">
    <property type="entry name" value="MALE STERILITY PROTEIN 2-RELATED"/>
    <property type="match status" value="1"/>
</dbReference>
<dbReference type="FunFam" id="3.40.50.720:FF:001444">
    <property type="entry name" value="Fatty acyl-CoA reductase"/>
    <property type="match status" value="1"/>
</dbReference>
<proteinExistence type="inferred from homology"/>
<keyword evidence="4" id="KW-1185">Reference proteome</keyword>
<keyword evidence="1" id="KW-0443">Lipid metabolism</keyword>
<evidence type="ECO:0000259" key="2">
    <source>
        <dbReference type="Pfam" id="PF07993"/>
    </source>
</evidence>
<dbReference type="SUPFAM" id="SSF51735">
    <property type="entry name" value="NAD(P)-binding Rossmann-fold domains"/>
    <property type="match status" value="1"/>
</dbReference>
<protein>
    <recommendedName>
        <fullName evidence="1">Fatty acyl-CoA reductase</fullName>
        <ecNumber evidence="1">1.2.1.84</ecNumber>
    </recommendedName>
</protein>
<dbReference type="Proteomes" id="UP000000305">
    <property type="component" value="Unassembled WGS sequence"/>
</dbReference>
<dbReference type="InterPro" id="IPR036291">
    <property type="entry name" value="NAD(P)-bd_dom_sf"/>
</dbReference>
<dbReference type="KEGG" id="dpx:DAPPUDRAFT_46791"/>
<dbReference type="GO" id="GO:0102965">
    <property type="term" value="F:alcohol-forming long-chain fatty acyl-CoA reductase activity"/>
    <property type="evidence" value="ECO:0007669"/>
    <property type="project" value="UniProtKB-EC"/>
</dbReference>
<dbReference type="InParanoid" id="E9G802"/>
<dbReference type="HOGENOM" id="CLU_024661_2_2_1"/>
<dbReference type="AlphaFoldDB" id="E9G802"/>
<sequence>MGHLSIVEFYENRSVFITGATGFMGKVLVEKILRSCPGVERLYLLMRPSKGLSVDYRLREFIQNEIFSKVKEQQPNVLEKVTAVRGDVTLPQLGLSPSDLQLLTENVSVVFHSAATVKFNEELKTALVMNVKGPMELLEICRKMKHLEAFVHVSTAFNNLDREKIKEEVYYNPNVNPVKLIEYLDGLDDQTLQIMTPE</sequence>
<comment type="similarity">
    <text evidence="1">Belongs to the fatty acyl-CoA reductase family.</text>
</comment>
<feature type="domain" description="Thioester reductase (TE)" evidence="2">
    <location>
        <begin position="17"/>
        <end position="174"/>
    </location>
</feature>
<dbReference type="STRING" id="6669.E9G802"/>
<gene>
    <name evidence="3" type="ORF">DAPPUDRAFT_46791</name>
</gene>
<evidence type="ECO:0000256" key="1">
    <source>
        <dbReference type="RuleBase" id="RU363097"/>
    </source>
</evidence>
<keyword evidence="1" id="KW-0444">Lipid biosynthesis</keyword>
<evidence type="ECO:0000313" key="3">
    <source>
        <dbReference type="EMBL" id="EFX84775.1"/>
    </source>
</evidence>
<dbReference type="GO" id="GO:0080019">
    <property type="term" value="F:alcohol-forming very long-chain fatty acyl-CoA reductase activity"/>
    <property type="evidence" value="ECO:0000318"/>
    <property type="project" value="GO_Central"/>
</dbReference>
<accession>E9G802</accession>
<dbReference type="OMA" id="CLRDKCI"/>
<dbReference type="Pfam" id="PF07993">
    <property type="entry name" value="NAD_binding_4"/>
    <property type="match status" value="1"/>
</dbReference>
<comment type="catalytic activity">
    <reaction evidence="1">
        <text>a long-chain fatty acyl-CoA + 2 NADPH + 2 H(+) = a long-chain primary fatty alcohol + 2 NADP(+) + CoA</text>
        <dbReference type="Rhea" id="RHEA:52716"/>
        <dbReference type="ChEBI" id="CHEBI:15378"/>
        <dbReference type="ChEBI" id="CHEBI:57287"/>
        <dbReference type="ChEBI" id="CHEBI:57783"/>
        <dbReference type="ChEBI" id="CHEBI:58349"/>
        <dbReference type="ChEBI" id="CHEBI:77396"/>
        <dbReference type="ChEBI" id="CHEBI:83139"/>
        <dbReference type="EC" id="1.2.1.84"/>
    </reaction>
</comment>
<name>E9G802_DAPPU</name>
<dbReference type="InterPro" id="IPR026055">
    <property type="entry name" value="FAR"/>
</dbReference>
<evidence type="ECO:0000313" key="4">
    <source>
        <dbReference type="Proteomes" id="UP000000305"/>
    </source>
</evidence>
<dbReference type="eggNOG" id="KOG1221">
    <property type="taxonomic scope" value="Eukaryota"/>
</dbReference>
<dbReference type="EMBL" id="GL732534">
    <property type="protein sequence ID" value="EFX84775.1"/>
    <property type="molecule type" value="Genomic_DNA"/>
</dbReference>
<dbReference type="InterPro" id="IPR013120">
    <property type="entry name" value="FAR_NAD-bd"/>
</dbReference>
<comment type="function">
    <text evidence="1">Catalyzes the reduction of fatty acyl-CoA to fatty alcohols.</text>
</comment>
<organism evidence="3 4">
    <name type="scientific">Daphnia pulex</name>
    <name type="common">Water flea</name>
    <dbReference type="NCBI Taxonomy" id="6669"/>
    <lineage>
        <taxon>Eukaryota</taxon>
        <taxon>Metazoa</taxon>
        <taxon>Ecdysozoa</taxon>
        <taxon>Arthropoda</taxon>
        <taxon>Crustacea</taxon>
        <taxon>Branchiopoda</taxon>
        <taxon>Diplostraca</taxon>
        <taxon>Cladocera</taxon>
        <taxon>Anomopoda</taxon>
        <taxon>Daphniidae</taxon>
        <taxon>Daphnia</taxon>
    </lineage>
</organism>
<dbReference type="EC" id="1.2.1.84" evidence="1"/>
<dbReference type="PANTHER" id="PTHR11011:SF116">
    <property type="entry name" value="FATTY ACYL-COA REDUCTASE CG5065-RELATED"/>
    <property type="match status" value="1"/>
</dbReference>
<reference evidence="3 4" key="1">
    <citation type="journal article" date="2011" name="Science">
        <title>The ecoresponsive genome of Daphnia pulex.</title>
        <authorList>
            <person name="Colbourne J.K."/>
            <person name="Pfrender M.E."/>
            <person name="Gilbert D."/>
            <person name="Thomas W.K."/>
            <person name="Tucker A."/>
            <person name="Oakley T.H."/>
            <person name="Tokishita S."/>
            <person name="Aerts A."/>
            <person name="Arnold G.J."/>
            <person name="Basu M.K."/>
            <person name="Bauer D.J."/>
            <person name="Caceres C.E."/>
            <person name="Carmel L."/>
            <person name="Casola C."/>
            <person name="Choi J.H."/>
            <person name="Detter J.C."/>
            <person name="Dong Q."/>
            <person name="Dusheyko S."/>
            <person name="Eads B.D."/>
            <person name="Frohlich T."/>
            <person name="Geiler-Samerotte K.A."/>
            <person name="Gerlach D."/>
            <person name="Hatcher P."/>
            <person name="Jogdeo S."/>
            <person name="Krijgsveld J."/>
            <person name="Kriventseva E.V."/>
            <person name="Kultz D."/>
            <person name="Laforsch C."/>
            <person name="Lindquist E."/>
            <person name="Lopez J."/>
            <person name="Manak J.R."/>
            <person name="Muller J."/>
            <person name="Pangilinan J."/>
            <person name="Patwardhan R.P."/>
            <person name="Pitluck S."/>
            <person name="Pritham E.J."/>
            <person name="Rechtsteiner A."/>
            <person name="Rho M."/>
            <person name="Rogozin I.B."/>
            <person name="Sakarya O."/>
            <person name="Salamov A."/>
            <person name="Schaack S."/>
            <person name="Shapiro H."/>
            <person name="Shiga Y."/>
            <person name="Skalitzky C."/>
            <person name="Smith Z."/>
            <person name="Souvorov A."/>
            <person name="Sung W."/>
            <person name="Tang Z."/>
            <person name="Tsuchiya D."/>
            <person name="Tu H."/>
            <person name="Vos H."/>
            <person name="Wang M."/>
            <person name="Wolf Y.I."/>
            <person name="Yamagata H."/>
            <person name="Yamada T."/>
            <person name="Ye Y."/>
            <person name="Shaw J.R."/>
            <person name="Andrews J."/>
            <person name="Crease T.J."/>
            <person name="Tang H."/>
            <person name="Lucas S.M."/>
            <person name="Robertson H.M."/>
            <person name="Bork P."/>
            <person name="Koonin E.V."/>
            <person name="Zdobnov E.M."/>
            <person name="Grigoriev I.V."/>
            <person name="Lynch M."/>
            <person name="Boore J.L."/>
        </authorList>
    </citation>
    <scope>NUCLEOTIDE SEQUENCE [LARGE SCALE GENOMIC DNA]</scope>
</reference>
<keyword evidence="1" id="KW-0521">NADP</keyword>
<dbReference type="GO" id="GO:0035336">
    <property type="term" value="P:long-chain fatty-acyl-CoA metabolic process"/>
    <property type="evidence" value="ECO:0000318"/>
    <property type="project" value="GO_Central"/>
</dbReference>
<dbReference type="Gene3D" id="3.40.50.720">
    <property type="entry name" value="NAD(P)-binding Rossmann-like Domain"/>
    <property type="match status" value="1"/>
</dbReference>
<dbReference type="OrthoDB" id="429813at2759"/>
<keyword evidence="1" id="KW-0560">Oxidoreductase</keyword>